<evidence type="ECO:0000256" key="2">
    <source>
        <dbReference type="ARBA" id="ARBA00022679"/>
    </source>
</evidence>
<evidence type="ECO:0000313" key="4">
    <source>
        <dbReference type="Proteomes" id="UP000204221"/>
    </source>
</evidence>
<protein>
    <submittedName>
        <fullName evidence="3">ADP-heptose--LPS heptosyltransferase 2</fullName>
        <ecNumber evidence="3">2.-.-.-</ecNumber>
    </submittedName>
</protein>
<dbReference type="EMBL" id="CP022521">
    <property type="protein sequence ID" value="ASO19599.1"/>
    <property type="molecule type" value="Genomic_DNA"/>
</dbReference>
<dbReference type="KEGG" id="ahg:AHOG_09775"/>
<evidence type="ECO:0000313" key="3">
    <source>
        <dbReference type="EMBL" id="ASO19599.1"/>
    </source>
</evidence>
<proteinExistence type="predicted"/>
<dbReference type="GO" id="GO:0005829">
    <property type="term" value="C:cytosol"/>
    <property type="evidence" value="ECO:0007669"/>
    <property type="project" value="TreeGrafter"/>
</dbReference>
<dbReference type="Proteomes" id="UP000204221">
    <property type="component" value="Chromosome"/>
</dbReference>
<keyword evidence="2 3" id="KW-0808">Transferase</keyword>
<gene>
    <name evidence="3" type="primary">rfaF1</name>
    <name evidence="3" type="ORF">AHOG_09775</name>
</gene>
<evidence type="ECO:0000256" key="1">
    <source>
        <dbReference type="ARBA" id="ARBA00022676"/>
    </source>
</evidence>
<organism evidence="3 4">
    <name type="scientific">Actinoalloteichus hoggarensis</name>
    <dbReference type="NCBI Taxonomy" id="1470176"/>
    <lineage>
        <taxon>Bacteria</taxon>
        <taxon>Bacillati</taxon>
        <taxon>Actinomycetota</taxon>
        <taxon>Actinomycetes</taxon>
        <taxon>Pseudonocardiales</taxon>
        <taxon>Pseudonocardiaceae</taxon>
        <taxon>Actinoalloteichus</taxon>
    </lineage>
</organism>
<dbReference type="EC" id="2.-.-.-" evidence="3"/>
<dbReference type="GO" id="GO:0008713">
    <property type="term" value="F:ADP-heptose-lipopolysaccharide heptosyltransferase activity"/>
    <property type="evidence" value="ECO:0007669"/>
    <property type="project" value="TreeGrafter"/>
</dbReference>
<dbReference type="AlphaFoldDB" id="A0A221W1H9"/>
<keyword evidence="1" id="KW-0328">Glycosyltransferase</keyword>
<dbReference type="GO" id="GO:0009244">
    <property type="term" value="P:lipopolysaccharide core region biosynthetic process"/>
    <property type="evidence" value="ECO:0007669"/>
    <property type="project" value="TreeGrafter"/>
</dbReference>
<dbReference type="SUPFAM" id="SSF53756">
    <property type="entry name" value="UDP-Glycosyltransferase/glycogen phosphorylase"/>
    <property type="match status" value="1"/>
</dbReference>
<reference evidence="3 4" key="1">
    <citation type="submission" date="2017-07" db="EMBL/GenBank/DDBJ databases">
        <title>Complete genome sequence of Actinoalloteichus hoggarensis DSM 45943, type strain of Actinoalloteichus hoggarensis.</title>
        <authorList>
            <person name="Ruckert C."/>
            <person name="Nouioui I."/>
            <person name="Willmese J."/>
            <person name="van Wezel G."/>
            <person name="Klenk H.-P."/>
            <person name="Kalinowski J."/>
            <person name="Zotchev S.B."/>
        </authorList>
    </citation>
    <scope>NUCLEOTIDE SEQUENCE [LARGE SCALE GENOMIC DNA]</scope>
    <source>
        <strain evidence="3 4">DSM 45943</strain>
    </source>
</reference>
<dbReference type="InterPro" id="IPR002201">
    <property type="entry name" value="Glyco_trans_9"/>
</dbReference>
<accession>A0A221W1H9</accession>
<dbReference type="PANTHER" id="PTHR30160:SF1">
    <property type="entry name" value="LIPOPOLYSACCHARIDE 1,2-N-ACETYLGLUCOSAMINETRANSFERASE-RELATED"/>
    <property type="match status" value="1"/>
</dbReference>
<dbReference type="PANTHER" id="PTHR30160">
    <property type="entry name" value="TETRAACYLDISACCHARIDE 4'-KINASE-RELATED"/>
    <property type="match status" value="1"/>
</dbReference>
<dbReference type="CDD" id="cd03789">
    <property type="entry name" value="GT9_LPS_heptosyltransferase"/>
    <property type="match status" value="1"/>
</dbReference>
<dbReference type="InterPro" id="IPR051199">
    <property type="entry name" value="LPS_LOS_Heptosyltrfase"/>
</dbReference>
<name>A0A221W1H9_9PSEU</name>
<dbReference type="Gene3D" id="3.40.50.2000">
    <property type="entry name" value="Glycogen Phosphorylase B"/>
    <property type="match status" value="2"/>
</dbReference>
<sequence length="323" mass="33975">MLLGRGIVALTESILVLRALGLGDLLTGVPTLRSLRRAHPEARLVLAAPGGLRAVVDMVDAVDELLPTDGLGALDWQGAPPSLAVNLHGRGPQSIRDLLAQRPGEVLTHRHPEVGEQPGLHWRADVHEVDRWCRLLDFAGIEARRDDLGLPAPPVSSPRPQAIVVHPGAAYPARRWPPERYAEVARALRTDGHRVVVTGSPAERALAARVAAEAGLPDSAVLAGRTGLDELAALVAEAALVICGDTGVGHLATAFGTPSVLLFGPTPPKLWGPPPAAPQHVALWVGDVGDPHADHPDPGLLMLLPGRVLAAVDGLLREQEIHG</sequence>
<keyword evidence="4" id="KW-1185">Reference proteome</keyword>
<dbReference type="Pfam" id="PF01075">
    <property type="entry name" value="Glyco_transf_9"/>
    <property type="match status" value="1"/>
</dbReference>